<name>A0A919BA95_9GAMM</name>
<reference evidence="2" key="1">
    <citation type="journal article" date="2014" name="Int. J. Syst. Evol. Microbiol.">
        <title>Complete genome sequence of Corynebacterium casei LMG S-19264T (=DSM 44701T), isolated from a smear-ripened cheese.</title>
        <authorList>
            <consortium name="US DOE Joint Genome Institute (JGI-PGF)"/>
            <person name="Walter F."/>
            <person name="Albersmeier A."/>
            <person name="Kalinowski J."/>
            <person name="Ruckert C."/>
        </authorList>
    </citation>
    <scope>NUCLEOTIDE SEQUENCE</scope>
    <source>
        <strain evidence="2">KCTC 42731</strain>
    </source>
</reference>
<dbReference type="SMART" id="SM00062">
    <property type="entry name" value="PBPb"/>
    <property type="match status" value="1"/>
</dbReference>
<protein>
    <recommendedName>
        <fullName evidence="1">Solute-binding protein family 3/N-terminal domain-containing protein</fullName>
    </recommendedName>
</protein>
<feature type="domain" description="Solute-binding protein family 3/N-terminal" evidence="1">
    <location>
        <begin position="27"/>
        <end position="249"/>
    </location>
</feature>
<evidence type="ECO:0000313" key="2">
    <source>
        <dbReference type="EMBL" id="GHF78490.1"/>
    </source>
</evidence>
<dbReference type="EMBL" id="BNCK01000001">
    <property type="protein sequence ID" value="GHF78490.1"/>
    <property type="molecule type" value="Genomic_DNA"/>
</dbReference>
<organism evidence="2 3">
    <name type="scientific">Thalassotalea marina</name>
    <dbReference type="NCBI Taxonomy" id="1673741"/>
    <lineage>
        <taxon>Bacteria</taxon>
        <taxon>Pseudomonadati</taxon>
        <taxon>Pseudomonadota</taxon>
        <taxon>Gammaproteobacteria</taxon>
        <taxon>Alteromonadales</taxon>
        <taxon>Colwelliaceae</taxon>
        <taxon>Thalassotalea</taxon>
    </lineage>
</organism>
<dbReference type="Gene3D" id="3.40.190.10">
    <property type="entry name" value="Periplasmic binding protein-like II"/>
    <property type="match status" value="2"/>
</dbReference>
<dbReference type="SUPFAM" id="SSF53850">
    <property type="entry name" value="Periplasmic binding protein-like II"/>
    <property type="match status" value="1"/>
</dbReference>
<accession>A0A919BA95</accession>
<keyword evidence="3" id="KW-1185">Reference proteome</keyword>
<dbReference type="PANTHER" id="PTHR38834">
    <property type="entry name" value="PERIPLASMIC SUBSTRATE BINDING PROTEIN FAMILY 3"/>
    <property type="match status" value="1"/>
</dbReference>
<proteinExistence type="predicted"/>
<evidence type="ECO:0000313" key="3">
    <source>
        <dbReference type="Proteomes" id="UP000623842"/>
    </source>
</evidence>
<reference evidence="2" key="2">
    <citation type="submission" date="2020-09" db="EMBL/GenBank/DDBJ databases">
        <authorList>
            <person name="Sun Q."/>
            <person name="Kim S."/>
        </authorList>
    </citation>
    <scope>NUCLEOTIDE SEQUENCE</scope>
    <source>
        <strain evidence="2">KCTC 42731</strain>
    </source>
</reference>
<dbReference type="InterPro" id="IPR001638">
    <property type="entry name" value="Solute-binding_3/MltF_N"/>
</dbReference>
<gene>
    <name evidence="2" type="ORF">GCM10017161_01960</name>
</gene>
<comment type="caution">
    <text evidence="2">The sequence shown here is derived from an EMBL/GenBank/DDBJ whole genome shotgun (WGS) entry which is preliminary data.</text>
</comment>
<evidence type="ECO:0000259" key="1">
    <source>
        <dbReference type="SMART" id="SM00062"/>
    </source>
</evidence>
<dbReference type="Proteomes" id="UP000623842">
    <property type="component" value="Unassembled WGS sequence"/>
</dbReference>
<dbReference type="AlphaFoldDB" id="A0A919BA95"/>
<sequence length="250" mass="28863">MLVTGLCSFHSLASHKFENISNVSHFQIEVVTELLEPYQIENPDGTLSGFSTEVVHALFKKAQSRANIRVLPWARAYEIARSTPNIMIYSIAHTEVRDPLFHWVGSLKKEKLYFWGLKSKFPDNIDDIEKLKAEKIAASRFSNVAQYLQANNFKNIYELIKEDQNMLMLYRGRVDLIVATELTLKTRAQKLGLDFNKMKKIKEVTELNNDLSIAFSKETKPNVVSHFRQAFDAIKRDGVIEQIKNKWNIQ</sequence>
<dbReference type="PANTHER" id="PTHR38834:SF3">
    <property type="entry name" value="SOLUTE-BINDING PROTEIN FAMILY 3_N-TERMINAL DOMAIN-CONTAINING PROTEIN"/>
    <property type="match status" value="1"/>
</dbReference>